<evidence type="ECO:0000256" key="6">
    <source>
        <dbReference type="ARBA" id="ARBA00023125"/>
    </source>
</evidence>
<keyword evidence="4" id="KW-0902">Two-component regulatory system</keyword>
<evidence type="ECO:0000256" key="7">
    <source>
        <dbReference type="ARBA" id="ARBA00023163"/>
    </source>
</evidence>
<keyword evidence="7" id="KW-0804">Transcription</keyword>
<keyword evidence="5" id="KW-0805">Transcription regulation</keyword>
<dbReference type="InterPro" id="IPR036388">
    <property type="entry name" value="WH-like_DNA-bd_sf"/>
</dbReference>
<keyword evidence="2" id="KW-0963">Cytoplasm</keyword>
<feature type="DNA-binding region" description="OmpR/PhoB-type" evidence="9">
    <location>
        <begin position="128"/>
        <end position="226"/>
    </location>
</feature>
<dbReference type="SUPFAM" id="SSF52172">
    <property type="entry name" value="CheY-like"/>
    <property type="match status" value="1"/>
</dbReference>
<dbReference type="SMART" id="SM00862">
    <property type="entry name" value="Trans_reg_C"/>
    <property type="match status" value="1"/>
</dbReference>
<comment type="caution">
    <text evidence="12">The sequence shown here is derived from an EMBL/GenBank/DDBJ whole genome shotgun (WGS) entry which is preliminary data.</text>
</comment>
<dbReference type="PANTHER" id="PTHR48111">
    <property type="entry name" value="REGULATOR OF RPOS"/>
    <property type="match status" value="1"/>
</dbReference>
<dbReference type="PROSITE" id="PS51755">
    <property type="entry name" value="OMPR_PHOB"/>
    <property type="match status" value="1"/>
</dbReference>
<evidence type="ECO:0000256" key="8">
    <source>
        <dbReference type="PROSITE-ProRule" id="PRU00169"/>
    </source>
</evidence>
<comment type="subcellular location">
    <subcellularLocation>
        <location evidence="1">Cytoplasm</location>
    </subcellularLocation>
</comment>
<evidence type="ECO:0000256" key="5">
    <source>
        <dbReference type="ARBA" id="ARBA00023015"/>
    </source>
</evidence>
<dbReference type="EMBL" id="JAVDTR010000008">
    <property type="protein sequence ID" value="MDR6724531.1"/>
    <property type="molecule type" value="Genomic_DNA"/>
</dbReference>
<proteinExistence type="predicted"/>
<dbReference type="AlphaFoldDB" id="A0AAP5H5X0"/>
<dbReference type="GO" id="GO:0000156">
    <property type="term" value="F:phosphorelay response regulator activity"/>
    <property type="evidence" value="ECO:0007669"/>
    <property type="project" value="TreeGrafter"/>
</dbReference>
<feature type="modified residue" description="4-aspartylphosphate" evidence="8">
    <location>
        <position position="53"/>
    </location>
</feature>
<keyword evidence="3 8" id="KW-0597">Phosphoprotein</keyword>
<dbReference type="RefSeq" id="WP_310140899.1">
    <property type="nucleotide sequence ID" value="NZ_JAVDTR010000008.1"/>
</dbReference>
<dbReference type="CDD" id="cd00383">
    <property type="entry name" value="trans_reg_C"/>
    <property type="match status" value="1"/>
</dbReference>
<evidence type="ECO:0000259" key="10">
    <source>
        <dbReference type="PROSITE" id="PS50110"/>
    </source>
</evidence>
<organism evidence="12 13">
    <name type="scientific">Paenibacillus amylolyticus</name>
    <dbReference type="NCBI Taxonomy" id="1451"/>
    <lineage>
        <taxon>Bacteria</taxon>
        <taxon>Bacillati</taxon>
        <taxon>Bacillota</taxon>
        <taxon>Bacilli</taxon>
        <taxon>Bacillales</taxon>
        <taxon>Paenibacillaceae</taxon>
        <taxon>Paenibacillus</taxon>
    </lineage>
</organism>
<dbReference type="PANTHER" id="PTHR48111:SF27">
    <property type="entry name" value="SENSORY TRANSDUCTION PROTEIN BCER"/>
    <property type="match status" value="1"/>
</dbReference>
<gene>
    <name evidence="12" type="ORF">J2W91_002999</name>
</gene>
<evidence type="ECO:0000256" key="2">
    <source>
        <dbReference type="ARBA" id="ARBA00022490"/>
    </source>
</evidence>
<dbReference type="Pfam" id="PF00486">
    <property type="entry name" value="Trans_reg_C"/>
    <property type="match status" value="1"/>
</dbReference>
<dbReference type="Pfam" id="PF00072">
    <property type="entry name" value="Response_reg"/>
    <property type="match status" value="1"/>
</dbReference>
<reference evidence="12" key="1">
    <citation type="submission" date="2023-07" db="EMBL/GenBank/DDBJ databases">
        <title>Sorghum-associated microbial communities from plants grown in Nebraska, USA.</title>
        <authorList>
            <person name="Schachtman D."/>
        </authorList>
    </citation>
    <scope>NUCLEOTIDE SEQUENCE</scope>
    <source>
        <strain evidence="12">BE80</strain>
    </source>
</reference>
<protein>
    <submittedName>
        <fullName evidence="12">OmpR family two-component system bacitracin resistance response regulator BceR</fullName>
    </submittedName>
</protein>
<evidence type="ECO:0000313" key="13">
    <source>
        <dbReference type="Proteomes" id="UP001254832"/>
    </source>
</evidence>
<evidence type="ECO:0000256" key="4">
    <source>
        <dbReference type="ARBA" id="ARBA00023012"/>
    </source>
</evidence>
<feature type="domain" description="Response regulatory" evidence="10">
    <location>
        <begin position="4"/>
        <end position="117"/>
    </location>
</feature>
<dbReference type="GO" id="GO:0005829">
    <property type="term" value="C:cytosol"/>
    <property type="evidence" value="ECO:0007669"/>
    <property type="project" value="TreeGrafter"/>
</dbReference>
<dbReference type="Gene3D" id="1.10.10.10">
    <property type="entry name" value="Winged helix-like DNA-binding domain superfamily/Winged helix DNA-binding domain"/>
    <property type="match status" value="1"/>
</dbReference>
<evidence type="ECO:0000256" key="9">
    <source>
        <dbReference type="PROSITE-ProRule" id="PRU01091"/>
    </source>
</evidence>
<dbReference type="GO" id="GO:0006355">
    <property type="term" value="P:regulation of DNA-templated transcription"/>
    <property type="evidence" value="ECO:0007669"/>
    <property type="project" value="InterPro"/>
</dbReference>
<dbReference type="InterPro" id="IPR011006">
    <property type="entry name" value="CheY-like_superfamily"/>
</dbReference>
<dbReference type="SUPFAM" id="SSF46894">
    <property type="entry name" value="C-terminal effector domain of the bipartite response regulators"/>
    <property type="match status" value="1"/>
</dbReference>
<evidence type="ECO:0000259" key="11">
    <source>
        <dbReference type="PROSITE" id="PS51755"/>
    </source>
</evidence>
<dbReference type="PROSITE" id="PS50110">
    <property type="entry name" value="RESPONSE_REGULATORY"/>
    <property type="match status" value="1"/>
</dbReference>
<feature type="domain" description="OmpR/PhoB-type" evidence="11">
    <location>
        <begin position="128"/>
        <end position="226"/>
    </location>
</feature>
<dbReference type="GO" id="GO:0000976">
    <property type="term" value="F:transcription cis-regulatory region binding"/>
    <property type="evidence" value="ECO:0007669"/>
    <property type="project" value="TreeGrafter"/>
</dbReference>
<dbReference type="SMART" id="SM00448">
    <property type="entry name" value="REC"/>
    <property type="match status" value="1"/>
</dbReference>
<name>A0AAP5H5X0_PAEAM</name>
<keyword evidence="6 9" id="KW-0238">DNA-binding</keyword>
<dbReference type="Gene3D" id="3.40.50.2300">
    <property type="match status" value="1"/>
</dbReference>
<dbReference type="InterPro" id="IPR001789">
    <property type="entry name" value="Sig_transdc_resp-reg_receiver"/>
</dbReference>
<dbReference type="CDD" id="cd18159">
    <property type="entry name" value="REC_OmpR_NsrR-like"/>
    <property type="match status" value="1"/>
</dbReference>
<dbReference type="Proteomes" id="UP001254832">
    <property type="component" value="Unassembled WGS sequence"/>
</dbReference>
<dbReference type="InterPro" id="IPR039420">
    <property type="entry name" value="WalR-like"/>
</dbReference>
<accession>A0AAP5H5X0</accession>
<evidence type="ECO:0000256" key="1">
    <source>
        <dbReference type="ARBA" id="ARBA00004496"/>
    </source>
</evidence>
<dbReference type="GO" id="GO:0032993">
    <property type="term" value="C:protein-DNA complex"/>
    <property type="evidence" value="ECO:0007669"/>
    <property type="project" value="TreeGrafter"/>
</dbReference>
<sequence>MEFNIFIVEDDQALFEALQKGLEAWAFRVTKPEDFNEVMRSFLDQQPHLVIMDITLPKFDGFHWCREIRSVSEVPIIFLSSRDHPLDMVMALNMGADDFIQKPFHSNVLYAKVQAILRRTYAYGETQADTLEWNGALIDLKRGVIRKSAEEADLTKNELFLLISLVKSNNSVISRHDLIRKLWEDEQFVNDNTLTTNITRLRQKLDPLGLSDAIVTKKGMGYMAVTL</sequence>
<evidence type="ECO:0000256" key="3">
    <source>
        <dbReference type="ARBA" id="ARBA00022553"/>
    </source>
</evidence>
<dbReference type="InterPro" id="IPR001867">
    <property type="entry name" value="OmpR/PhoB-type_DNA-bd"/>
</dbReference>
<evidence type="ECO:0000313" key="12">
    <source>
        <dbReference type="EMBL" id="MDR6724531.1"/>
    </source>
</evidence>
<dbReference type="InterPro" id="IPR016032">
    <property type="entry name" value="Sig_transdc_resp-reg_C-effctor"/>
</dbReference>